<gene>
    <name evidence="2" type="ORF">CROQUDRAFT_65673</name>
</gene>
<proteinExistence type="predicted"/>
<dbReference type="AlphaFoldDB" id="A0A9P6NGY5"/>
<evidence type="ECO:0000313" key="3">
    <source>
        <dbReference type="Proteomes" id="UP000886653"/>
    </source>
</evidence>
<dbReference type="EMBL" id="MU167307">
    <property type="protein sequence ID" value="KAG0143929.1"/>
    <property type="molecule type" value="Genomic_DNA"/>
</dbReference>
<feature type="compositionally biased region" description="Polar residues" evidence="1">
    <location>
        <begin position="9"/>
        <end position="30"/>
    </location>
</feature>
<dbReference type="Proteomes" id="UP000886653">
    <property type="component" value="Unassembled WGS sequence"/>
</dbReference>
<dbReference type="OrthoDB" id="10633361at2759"/>
<reference evidence="2" key="1">
    <citation type="submission" date="2013-11" db="EMBL/GenBank/DDBJ databases">
        <title>Genome sequence of the fusiform rust pathogen reveals effectors for host alternation and coevolution with pine.</title>
        <authorList>
            <consortium name="DOE Joint Genome Institute"/>
            <person name="Smith K."/>
            <person name="Pendleton A."/>
            <person name="Kubisiak T."/>
            <person name="Anderson C."/>
            <person name="Salamov A."/>
            <person name="Aerts A."/>
            <person name="Riley R."/>
            <person name="Clum A."/>
            <person name="Lindquist E."/>
            <person name="Ence D."/>
            <person name="Campbell M."/>
            <person name="Kronenberg Z."/>
            <person name="Feau N."/>
            <person name="Dhillon B."/>
            <person name="Hamelin R."/>
            <person name="Burleigh J."/>
            <person name="Smith J."/>
            <person name="Yandell M."/>
            <person name="Nelson C."/>
            <person name="Grigoriev I."/>
            <person name="Davis J."/>
        </authorList>
    </citation>
    <scope>NUCLEOTIDE SEQUENCE</scope>
    <source>
        <strain evidence="2">G11</strain>
    </source>
</reference>
<keyword evidence="3" id="KW-1185">Reference proteome</keyword>
<name>A0A9P6NGY5_9BASI</name>
<accession>A0A9P6NGY5</accession>
<feature type="compositionally biased region" description="Polar residues" evidence="1">
    <location>
        <begin position="47"/>
        <end position="57"/>
    </location>
</feature>
<comment type="caution">
    <text evidence="2">The sequence shown here is derived from an EMBL/GenBank/DDBJ whole genome shotgun (WGS) entry which is preliminary data.</text>
</comment>
<feature type="region of interest" description="Disordered" evidence="1">
    <location>
        <begin position="47"/>
        <end position="71"/>
    </location>
</feature>
<sequence>MFDPVGSVTAPTQNPRPLSVSKSRVSQGLSASMPDHLAVPGLSRFMNKSQHSSTPATEAQDLAEDVSRTPRSAQMANLCPEGHTNTSLEDLINKLLGTMNAAFQLGNKRANTKSITIGIETAADLLVLHCQDICIGWAYPMFYHPKICDAVHPPTLPGQDGSVKDQLKVLTEQVQQLASANNPQQQQRPAGPQLNSYALAASKHAPKSHVMKKQKPPQRRIISTKKKRAPNTILLNQIDARKPDLTEIPLAAIIRDLNLQLRTQKIKLKEEDAHTISLKAVQHLPSNDLVIHLISEAHADRL</sequence>
<organism evidence="2 3">
    <name type="scientific">Cronartium quercuum f. sp. fusiforme G11</name>
    <dbReference type="NCBI Taxonomy" id="708437"/>
    <lineage>
        <taxon>Eukaryota</taxon>
        <taxon>Fungi</taxon>
        <taxon>Dikarya</taxon>
        <taxon>Basidiomycota</taxon>
        <taxon>Pucciniomycotina</taxon>
        <taxon>Pucciniomycetes</taxon>
        <taxon>Pucciniales</taxon>
        <taxon>Coleosporiaceae</taxon>
        <taxon>Cronartium</taxon>
    </lineage>
</organism>
<protein>
    <submittedName>
        <fullName evidence="2">Uncharacterized protein</fullName>
    </submittedName>
</protein>
<feature type="region of interest" description="Disordered" evidence="1">
    <location>
        <begin position="1"/>
        <end position="33"/>
    </location>
</feature>
<evidence type="ECO:0000256" key="1">
    <source>
        <dbReference type="SAM" id="MobiDB-lite"/>
    </source>
</evidence>
<evidence type="ECO:0000313" key="2">
    <source>
        <dbReference type="EMBL" id="KAG0143929.1"/>
    </source>
</evidence>